<dbReference type="Proteomes" id="UP001214441">
    <property type="component" value="Unassembled WGS sequence"/>
</dbReference>
<evidence type="ECO:0008006" key="3">
    <source>
        <dbReference type="Google" id="ProtNLM"/>
    </source>
</evidence>
<reference evidence="1 2" key="1">
    <citation type="submission" date="2023-05" db="EMBL/GenBank/DDBJ databases">
        <title>Streptantibioticus silvisoli sp. nov., acidotolerant actinomycetes 1 from pine litter.</title>
        <authorList>
            <person name="Swiecimska M."/>
            <person name="Golinska P."/>
            <person name="Sangal V."/>
            <person name="Wachnowicz B."/>
            <person name="Goodfellow M."/>
        </authorList>
    </citation>
    <scope>NUCLEOTIDE SEQUENCE [LARGE SCALE GENOMIC DNA]</scope>
    <source>
        <strain evidence="1 2">DSM 42109</strain>
    </source>
</reference>
<evidence type="ECO:0000313" key="2">
    <source>
        <dbReference type="Proteomes" id="UP001214441"/>
    </source>
</evidence>
<organism evidence="1 2">
    <name type="scientific">Streptomyces iconiensis</name>
    <dbReference type="NCBI Taxonomy" id="1384038"/>
    <lineage>
        <taxon>Bacteria</taxon>
        <taxon>Bacillati</taxon>
        <taxon>Actinomycetota</taxon>
        <taxon>Actinomycetes</taxon>
        <taxon>Kitasatosporales</taxon>
        <taxon>Streptomycetaceae</taxon>
        <taxon>Streptomyces</taxon>
    </lineage>
</organism>
<comment type="caution">
    <text evidence="1">The sequence shown here is derived from an EMBL/GenBank/DDBJ whole genome shotgun (WGS) entry which is preliminary data.</text>
</comment>
<gene>
    <name evidence="1" type="ORF">NMN56_030900</name>
</gene>
<keyword evidence="2" id="KW-1185">Reference proteome</keyword>
<dbReference type="SUPFAM" id="SSF56219">
    <property type="entry name" value="DNase I-like"/>
    <property type="match status" value="1"/>
</dbReference>
<proteinExistence type="predicted"/>
<accession>A0ABT7A4J8</accession>
<dbReference type="InterPro" id="IPR036691">
    <property type="entry name" value="Endo/exonu/phosph_ase_sf"/>
</dbReference>
<dbReference type="RefSeq" id="WP_274047016.1">
    <property type="nucleotide sequence ID" value="NZ_JANCPR020000038.1"/>
</dbReference>
<dbReference type="Gene3D" id="3.60.10.10">
    <property type="entry name" value="Endonuclease/exonuclease/phosphatase"/>
    <property type="match status" value="1"/>
</dbReference>
<name>A0ABT7A4J8_9ACTN</name>
<protein>
    <recommendedName>
        <fullName evidence="3">Endonuclease/Exonuclease/phosphatase family protein</fullName>
    </recommendedName>
</protein>
<sequence>MRVIRIGTSNFQENGKGEAAVWTRMHLLRKQLGLAVVACQELPGCAPGNDLWKQSLDVLGMDGRLGPGLHATAVYWDPEIFEHLSTWNTAWPGWHLHPTAVHLRVRGTAGIDVIAASAHLSYNSVNRRRIETDDLTCLADRVRTPEDPRRRKIPLLALGMDRNSYSDPLLAAPGECPVPRPEDLRGDPQHLAHRSYLNPFGERVMDCDTDRTLTTAGLIDACRHLAHTRRGMERAVAETTHASLSQGPGRRIDIIYASELVGPALLDAYTVSTKGLSDHDIVVVELDLDVLIDLYCDYFALVA</sequence>
<dbReference type="EMBL" id="JANCPR020000038">
    <property type="protein sequence ID" value="MDJ1136279.1"/>
    <property type="molecule type" value="Genomic_DNA"/>
</dbReference>
<evidence type="ECO:0000313" key="1">
    <source>
        <dbReference type="EMBL" id="MDJ1136279.1"/>
    </source>
</evidence>